<dbReference type="InterPro" id="IPR017195">
    <property type="entry name" value="ABC_thiamin-permease_prd"/>
</dbReference>
<name>H5UT70_9MICO</name>
<dbReference type="Proteomes" id="UP000004367">
    <property type="component" value="Unassembled WGS sequence"/>
</dbReference>
<feature type="transmembrane region" description="Helical" evidence="2">
    <location>
        <begin position="26"/>
        <end position="49"/>
    </location>
</feature>
<sequence>MSNSHIADVQGLTRPGRRQARGGPSAWRAVDIVTLAVLGVALGVAFWGFDMLLYEPLKAALSVFPPAQELLLGVWILPAVAGALLVRRPGAALLCEMVAATVEMLLGNQWAAMVLVSGLLQAGGVEIVAALWRWRRFDLSTAVFGGMLGAVLEIVLYEWWSYVPEYSWTWKLVYLVAGVVSGFVIAGLGGHALVRALAATGAVNAFPPGEEHLVTARR</sequence>
<proteinExistence type="predicted"/>
<evidence type="ECO:0000256" key="1">
    <source>
        <dbReference type="SAM" id="MobiDB-lite"/>
    </source>
</evidence>
<feature type="region of interest" description="Disordered" evidence="1">
    <location>
        <begin position="1"/>
        <end position="22"/>
    </location>
</feature>
<feature type="transmembrane region" description="Helical" evidence="2">
    <location>
        <begin position="139"/>
        <end position="160"/>
    </location>
</feature>
<dbReference type="PIRSF" id="PIRSF037394">
    <property type="entry name" value="ABC_thiamine-permease_YkoE_prd"/>
    <property type="match status" value="1"/>
</dbReference>
<dbReference type="Pfam" id="PF09819">
    <property type="entry name" value="ABC_cobalt"/>
    <property type="match status" value="1"/>
</dbReference>
<evidence type="ECO:0000256" key="2">
    <source>
        <dbReference type="SAM" id="Phobius"/>
    </source>
</evidence>
<dbReference type="RefSeq" id="WP_009482826.1">
    <property type="nucleotide sequence ID" value="NZ_BAFE01000063.1"/>
</dbReference>
<evidence type="ECO:0000313" key="4">
    <source>
        <dbReference type="Proteomes" id="UP000004367"/>
    </source>
</evidence>
<keyword evidence="4" id="KW-1185">Reference proteome</keyword>
<dbReference type="EMBL" id="BAFE01000063">
    <property type="protein sequence ID" value="GAB48928.1"/>
    <property type="molecule type" value="Genomic_DNA"/>
</dbReference>
<dbReference type="AlphaFoldDB" id="H5UT70"/>
<dbReference type="eggNOG" id="COG4721">
    <property type="taxonomic scope" value="Bacteria"/>
</dbReference>
<accession>H5UT70</accession>
<feature type="transmembrane region" description="Helical" evidence="2">
    <location>
        <begin position="110"/>
        <end position="132"/>
    </location>
</feature>
<evidence type="ECO:0000313" key="3">
    <source>
        <dbReference type="EMBL" id="GAB48928.1"/>
    </source>
</evidence>
<keyword evidence="2" id="KW-0812">Transmembrane</keyword>
<keyword evidence="2" id="KW-1133">Transmembrane helix</keyword>
<comment type="caution">
    <text evidence="3">The sequence shown here is derived from an EMBL/GenBank/DDBJ whole genome shotgun (WGS) entry which is preliminary data.</text>
</comment>
<keyword evidence="2" id="KW-0472">Membrane</keyword>
<dbReference type="OrthoDB" id="8017424at2"/>
<reference evidence="3 4" key="1">
    <citation type="submission" date="2012-02" db="EMBL/GenBank/DDBJ databases">
        <title>Whole genome shotgun sequence of Mobilicoccus pelagius NBRC 104925.</title>
        <authorList>
            <person name="Yoshida Y."/>
            <person name="Hosoyama A."/>
            <person name="Tsuchikane K."/>
            <person name="Katsumata H."/>
            <person name="Yamazaki S."/>
            <person name="Fujita N."/>
        </authorList>
    </citation>
    <scope>NUCLEOTIDE SEQUENCE [LARGE SCALE GENOMIC DNA]</scope>
    <source>
        <strain evidence="3 4">NBRC 104925</strain>
    </source>
</reference>
<organism evidence="3 4">
    <name type="scientific">Mobilicoccus pelagius NBRC 104925</name>
    <dbReference type="NCBI Taxonomy" id="1089455"/>
    <lineage>
        <taxon>Bacteria</taxon>
        <taxon>Bacillati</taxon>
        <taxon>Actinomycetota</taxon>
        <taxon>Actinomycetes</taxon>
        <taxon>Micrococcales</taxon>
        <taxon>Dermatophilaceae</taxon>
        <taxon>Mobilicoccus</taxon>
    </lineage>
</organism>
<dbReference type="STRING" id="1089455.MOPEL_085_00140"/>
<feature type="transmembrane region" description="Helical" evidence="2">
    <location>
        <begin position="172"/>
        <end position="194"/>
    </location>
</feature>
<gene>
    <name evidence="3" type="ORF">MOPEL_085_00140</name>
</gene>
<protein>
    <submittedName>
        <fullName evidence="3">Uncharacterized protein</fullName>
    </submittedName>
</protein>